<evidence type="ECO:0000313" key="1">
    <source>
        <dbReference type="EMBL" id="ADP73203.1"/>
    </source>
</evidence>
<dbReference type="AlphaFoldDB" id="A0A7U3YCM5"/>
<dbReference type="KEGG" id="gmc:GY4MC1_0359"/>
<proteinExistence type="predicted"/>
<evidence type="ECO:0008006" key="2">
    <source>
        <dbReference type="Google" id="ProtNLM"/>
    </source>
</evidence>
<dbReference type="ESTHER" id="geos0-e3iaz2">
    <property type="family name" value="Duf_2920"/>
</dbReference>
<dbReference type="Pfam" id="PF11144">
    <property type="entry name" value="DUF2920"/>
    <property type="match status" value="1"/>
</dbReference>
<organism evidence="1">
    <name type="scientific">Geobacillus sp. (strain Y4.1MC1)</name>
    <dbReference type="NCBI Taxonomy" id="581103"/>
    <lineage>
        <taxon>Bacteria</taxon>
        <taxon>Bacillati</taxon>
        <taxon>Bacillota</taxon>
        <taxon>Bacilli</taxon>
        <taxon>Bacillales</taxon>
        <taxon>Anoxybacillaceae</taxon>
        <taxon>Geobacillus</taxon>
    </lineage>
</organism>
<protein>
    <recommendedName>
        <fullName evidence="2">DUF2920 domain-containing protein</fullName>
    </recommendedName>
</protein>
<dbReference type="InterPro" id="IPR029058">
    <property type="entry name" value="AB_hydrolase_fold"/>
</dbReference>
<dbReference type="EMBL" id="CP002293">
    <property type="protein sequence ID" value="ADP73203.1"/>
    <property type="molecule type" value="Genomic_DNA"/>
</dbReference>
<sequence>MAKNHELTIPAHYNIYTGNNTGRQLTIYFSEPDAGVNEETGLLLLIPGFGGNSQSNVYKKMREQFADQYNLVTIQCDYFGSEFMQNTKKAKLNIDISEFKNIISNEDYWKLKEENITWEQFIQIFSKYPIKIPMLEILDENNENFNDMGFMQALDLLAALYAVKIILKDNNLSFNQNKVIAYGHSHGAYLGYLCNRLAPNDFTLLIDNSGWIKPAYLYANRYIFNIIGKMTLQTEFSYLAKKLNYDKDILYLPYLYKDFHNNSQIWSFHGKDDSLVPYKEKEKFCNEVGVTKFFIIDESKVDNKRFYSTDHGLNADFLELFKFVMENVKWTKKDPYCLNRKTVFRSSTIEYTVDFDYGLPIMSLKPLYN</sequence>
<dbReference type="InterPro" id="IPR022605">
    <property type="entry name" value="DUF2920"/>
</dbReference>
<dbReference type="SUPFAM" id="SSF53474">
    <property type="entry name" value="alpha/beta-Hydrolases"/>
    <property type="match status" value="1"/>
</dbReference>
<dbReference type="Gene3D" id="3.40.50.1820">
    <property type="entry name" value="alpha/beta hydrolase"/>
    <property type="match status" value="1"/>
</dbReference>
<name>A0A7U3YCM5_GEOS0</name>
<accession>A0A7U3YCM5</accession>
<reference evidence="1" key="1">
    <citation type="submission" date="2010-10" db="EMBL/GenBank/DDBJ databases">
        <title>Complete sequence of chromosome of Geobacillus sp. Y4.1MC1.</title>
        <authorList>
            <consortium name="US DOE Joint Genome Institute"/>
            <person name="Lucas S."/>
            <person name="Copeland A."/>
            <person name="Lapidus A."/>
            <person name="Cheng J.-F."/>
            <person name="Bruce D."/>
            <person name="Goodwin L."/>
            <person name="Pitluck S."/>
            <person name="Chertkov O."/>
            <person name="Zhang X."/>
            <person name="Detter J.C."/>
            <person name="Han C."/>
            <person name="Tapia R."/>
            <person name="Land M."/>
            <person name="Hauser L."/>
            <person name="Jeffries C."/>
            <person name="Kyrpides N."/>
            <person name="Ivanova N."/>
            <person name="Ovchinnikova G."/>
            <person name="Brumm P."/>
            <person name="Mead D."/>
            <person name="Woyke T."/>
        </authorList>
    </citation>
    <scope>NUCLEOTIDE SEQUENCE [LARGE SCALE GENOMIC DNA]</scope>
    <source>
        <strain evidence="1">Y4.1MC1</strain>
    </source>
</reference>
<gene>
    <name evidence="1" type="ORF">GY4MC1_0359</name>
</gene>